<comment type="caution">
    <text evidence="3">The sequence shown here is derived from an EMBL/GenBank/DDBJ whole genome shotgun (WGS) entry which is preliminary data.</text>
</comment>
<proteinExistence type="predicted"/>
<protein>
    <recommendedName>
        <fullName evidence="5">Sulfotransferase</fullName>
    </recommendedName>
</protein>
<evidence type="ECO:0000313" key="3">
    <source>
        <dbReference type="EMBL" id="CAJ1382930.1"/>
    </source>
</evidence>
<feature type="transmembrane region" description="Helical" evidence="1">
    <location>
        <begin position="330"/>
        <end position="350"/>
    </location>
</feature>
<name>A0AA36IA44_9DINO</name>
<accession>A0AA36IA44</accession>
<sequence length="356" mass="40629">MAWMWTCLKVIAFAIFSLTVKMNDVWHPISELPVGCAHDALPGNHSGIKVLIIGLAKCGTRTICHALNEVGVRAYHSEDFHFLPWWDFVHDVRKEGGPHAQLPAALLAQEMLQDQALAGRLMQKISKCRMGAVALDGLEILTEPIIKHSPGAKVIVLNWRTFPEWKKSLEKFIPKLVVMCLHNLFTGASLGLLPWLALLRPLDRLLSSPVEGVLREGGPPITEVSGPLMWMYHQSLNHRRQYECWAEPTTTVYPESEDDFKSFYADTMKHFSKDDIFEWDPRKNTMTELCKFLGIEPCPKTGKVPRAINTWIFERDFPIAAQAVIVLRFFLYWVNWKLFAALLSALMRCFRKSKSE</sequence>
<keyword evidence="1" id="KW-0472">Membrane</keyword>
<organism evidence="3 4">
    <name type="scientific">Effrenium voratum</name>
    <dbReference type="NCBI Taxonomy" id="2562239"/>
    <lineage>
        <taxon>Eukaryota</taxon>
        <taxon>Sar</taxon>
        <taxon>Alveolata</taxon>
        <taxon>Dinophyceae</taxon>
        <taxon>Suessiales</taxon>
        <taxon>Symbiodiniaceae</taxon>
        <taxon>Effrenium</taxon>
    </lineage>
</organism>
<evidence type="ECO:0008006" key="5">
    <source>
        <dbReference type="Google" id="ProtNLM"/>
    </source>
</evidence>
<dbReference type="Proteomes" id="UP001178507">
    <property type="component" value="Unassembled WGS sequence"/>
</dbReference>
<keyword evidence="4" id="KW-1185">Reference proteome</keyword>
<evidence type="ECO:0000256" key="1">
    <source>
        <dbReference type="SAM" id="Phobius"/>
    </source>
</evidence>
<gene>
    <name evidence="3" type="ORF">EVOR1521_LOCUS10179</name>
</gene>
<evidence type="ECO:0000313" key="4">
    <source>
        <dbReference type="Proteomes" id="UP001178507"/>
    </source>
</evidence>
<dbReference type="Pfam" id="PF17784">
    <property type="entry name" value="Sulfotransfer_4"/>
    <property type="match status" value="1"/>
</dbReference>
<keyword evidence="1" id="KW-0812">Transmembrane</keyword>
<dbReference type="EMBL" id="CAUJNA010000957">
    <property type="protein sequence ID" value="CAJ1382930.1"/>
    <property type="molecule type" value="Genomic_DNA"/>
</dbReference>
<keyword evidence="2" id="KW-0732">Signal</keyword>
<feature type="signal peptide" evidence="2">
    <location>
        <begin position="1"/>
        <end position="22"/>
    </location>
</feature>
<dbReference type="SUPFAM" id="SSF52540">
    <property type="entry name" value="P-loop containing nucleoside triphosphate hydrolases"/>
    <property type="match status" value="1"/>
</dbReference>
<keyword evidence="1" id="KW-1133">Transmembrane helix</keyword>
<feature type="chain" id="PRO_5041316574" description="Sulfotransferase" evidence="2">
    <location>
        <begin position="23"/>
        <end position="356"/>
    </location>
</feature>
<evidence type="ECO:0000256" key="2">
    <source>
        <dbReference type="SAM" id="SignalP"/>
    </source>
</evidence>
<dbReference type="AlphaFoldDB" id="A0AA36IA44"/>
<dbReference type="InterPro" id="IPR040632">
    <property type="entry name" value="Sulfotransfer_4"/>
</dbReference>
<reference evidence="3" key="1">
    <citation type="submission" date="2023-08" db="EMBL/GenBank/DDBJ databases">
        <authorList>
            <person name="Chen Y."/>
            <person name="Shah S."/>
            <person name="Dougan E. K."/>
            <person name="Thang M."/>
            <person name="Chan C."/>
        </authorList>
    </citation>
    <scope>NUCLEOTIDE SEQUENCE</scope>
</reference>
<dbReference type="Gene3D" id="3.40.50.300">
    <property type="entry name" value="P-loop containing nucleotide triphosphate hydrolases"/>
    <property type="match status" value="1"/>
</dbReference>
<dbReference type="InterPro" id="IPR027417">
    <property type="entry name" value="P-loop_NTPase"/>
</dbReference>